<dbReference type="EMBL" id="JBHUEN010000016">
    <property type="protein sequence ID" value="MFD1881302.1"/>
    <property type="molecule type" value="Genomic_DNA"/>
</dbReference>
<keyword evidence="5" id="KW-0804">Transcription</keyword>
<keyword evidence="7" id="KW-0808">Transferase</keyword>
<gene>
    <name evidence="7" type="ORF">ACFSCT_06175</name>
</gene>
<dbReference type="InterPro" id="IPR051446">
    <property type="entry name" value="HTH_trans_reg/aminotransferase"/>
</dbReference>
<sequence>MSNLFPSEGIFLDRNGAAPLPRQLYFEIRRLIENGTLPAHSQLPASRVLAADLRLARNTVIAAYDQLAIEGYLVVRRGAVPKVADLPLIPEEGRAPGQDSAGRLSQRGKVLVSQPFHHGDPGQPGFHPGMPDAEHFPFSVWSKMLAARAKHARSSLFGTYHICGHPELREMIRRYLATSRGVNCRVEQIVVTNGAQAAFDLLARLLLDPGDTVWMEEPGYYGAASAFVSAGARLSPLRVDDDGWQLRPETAGNPRAIYVTPSCQHPLGLTMSQDQRLRLLRLAEDFDAWVIEDDYDSEYRFQGQPIPALHGISNSRRVIYVGTFAKVLFPAMRLGFMVLPAELAEASAAALSVTGQFAPLISQAALADFIAEGHLVRHLRKMRRLYAGRRLCFIENCEALLGEWLHVPRTDSGIQFVCTLKNALDDHMIATEARKLGVNLSPLSIQYRHEPGRQGLVIGFAAVNERNIPPGLRNLRRLFETLDRAQDRAPDRAPDPRTGS</sequence>
<dbReference type="InterPro" id="IPR004839">
    <property type="entry name" value="Aminotransferase_I/II_large"/>
</dbReference>
<dbReference type="SUPFAM" id="SSF46785">
    <property type="entry name" value="Winged helix' DNA-binding domain"/>
    <property type="match status" value="1"/>
</dbReference>
<dbReference type="RefSeq" id="WP_379141040.1">
    <property type="nucleotide sequence ID" value="NZ_JBHUEN010000016.1"/>
</dbReference>
<dbReference type="InterPro" id="IPR000524">
    <property type="entry name" value="Tscrpt_reg_HTH_GntR"/>
</dbReference>
<keyword evidence="4" id="KW-0238">DNA-binding</keyword>
<feature type="domain" description="HTH gntR-type" evidence="6">
    <location>
        <begin position="18"/>
        <end position="86"/>
    </location>
</feature>
<dbReference type="PANTHER" id="PTHR46577">
    <property type="entry name" value="HTH-TYPE TRANSCRIPTIONAL REGULATORY PROTEIN GABR"/>
    <property type="match status" value="1"/>
</dbReference>
<keyword evidence="2" id="KW-0663">Pyridoxal phosphate</keyword>
<dbReference type="InterPro" id="IPR015424">
    <property type="entry name" value="PyrdxlP-dep_Trfase"/>
</dbReference>
<evidence type="ECO:0000256" key="4">
    <source>
        <dbReference type="ARBA" id="ARBA00023125"/>
    </source>
</evidence>
<evidence type="ECO:0000256" key="2">
    <source>
        <dbReference type="ARBA" id="ARBA00022898"/>
    </source>
</evidence>
<proteinExistence type="inferred from homology"/>
<evidence type="ECO:0000313" key="8">
    <source>
        <dbReference type="Proteomes" id="UP001597213"/>
    </source>
</evidence>
<dbReference type="Pfam" id="PF00392">
    <property type="entry name" value="GntR"/>
    <property type="match status" value="1"/>
</dbReference>
<dbReference type="GO" id="GO:0008483">
    <property type="term" value="F:transaminase activity"/>
    <property type="evidence" value="ECO:0007669"/>
    <property type="project" value="UniProtKB-KW"/>
</dbReference>
<comment type="similarity">
    <text evidence="1">In the C-terminal section; belongs to the class-I pyridoxal-phosphate-dependent aminotransferase family.</text>
</comment>
<evidence type="ECO:0000256" key="3">
    <source>
        <dbReference type="ARBA" id="ARBA00023015"/>
    </source>
</evidence>
<dbReference type="Gene3D" id="3.40.640.10">
    <property type="entry name" value="Type I PLP-dependent aspartate aminotransferase-like (Major domain)"/>
    <property type="match status" value="1"/>
</dbReference>
<keyword evidence="3" id="KW-0805">Transcription regulation</keyword>
<dbReference type="PANTHER" id="PTHR46577:SF1">
    <property type="entry name" value="HTH-TYPE TRANSCRIPTIONAL REGULATORY PROTEIN GABR"/>
    <property type="match status" value="1"/>
</dbReference>
<evidence type="ECO:0000313" key="7">
    <source>
        <dbReference type="EMBL" id="MFD1881302.1"/>
    </source>
</evidence>
<dbReference type="InterPro" id="IPR015421">
    <property type="entry name" value="PyrdxlP-dep_Trfase_major"/>
</dbReference>
<dbReference type="InterPro" id="IPR036390">
    <property type="entry name" value="WH_DNA-bd_sf"/>
</dbReference>
<protein>
    <submittedName>
        <fullName evidence="7">PLP-dependent aminotransferase family protein</fullName>
    </submittedName>
</protein>
<keyword evidence="7" id="KW-0032">Aminotransferase</keyword>
<dbReference type="SMART" id="SM00345">
    <property type="entry name" value="HTH_GNTR"/>
    <property type="match status" value="1"/>
</dbReference>
<dbReference type="CDD" id="cd07377">
    <property type="entry name" value="WHTH_GntR"/>
    <property type="match status" value="1"/>
</dbReference>
<dbReference type="Gene3D" id="1.10.10.10">
    <property type="entry name" value="Winged helix-like DNA-binding domain superfamily/Winged helix DNA-binding domain"/>
    <property type="match status" value="1"/>
</dbReference>
<keyword evidence="8" id="KW-1185">Reference proteome</keyword>
<reference evidence="8" key="1">
    <citation type="journal article" date="2019" name="Int. J. Syst. Evol. Microbiol.">
        <title>The Global Catalogue of Microorganisms (GCM) 10K type strain sequencing project: providing services to taxonomists for standard genome sequencing and annotation.</title>
        <authorList>
            <consortium name="The Broad Institute Genomics Platform"/>
            <consortium name="The Broad Institute Genome Sequencing Center for Infectious Disease"/>
            <person name="Wu L."/>
            <person name="Ma J."/>
        </authorList>
    </citation>
    <scope>NUCLEOTIDE SEQUENCE [LARGE SCALE GENOMIC DNA]</scope>
    <source>
        <strain evidence="8">CCUG 56029</strain>
    </source>
</reference>
<dbReference type="SUPFAM" id="SSF53383">
    <property type="entry name" value="PLP-dependent transferases"/>
    <property type="match status" value="1"/>
</dbReference>
<evidence type="ECO:0000256" key="5">
    <source>
        <dbReference type="ARBA" id="ARBA00023163"/>
    </source>
</evidence>
<dbReference type="PROSITE" id="PS50949">
    <property type="entry name" value="HTH_GNTR"/>
    <property type="match status" value="1"/>
</dbReference>
<accession>A0ABW4R4V2</accession>
<name>A0ABW4R4V2_9RHOB</name>
<dbReference type="InterPro" id="IPR036388">
    <property type="entry name" value="WH-like_DNA-bd_sf"/>
</dbReference>
<dbReference type="Pfam" id="PF00155">
    <property type="entry name" value="Aminotran_1_2"/>
    <property type="match status" value="1"/>
</dbReference>
<dbReference type="CDD" id="cd00609">
    <property type="entry name" value="AAT_like"/>
    <property type="match status" value="1"/>
</dbReference>
<evidence type="ECO:0000259" key="6">
    <source>
        <dbReference type="PROSITE" id="PS50949"/>
    </source>
</evidence>
<comment type="caution">
    <text evidence="7">The sequence shown here is derived from an EMBL/GenBank/DDBJ whole genome shotgun (WGS) entry which is preliminary data.</text>
</comment>
<evidence type="ECO:0000256" key="1">
    <source>
        <dbReference type="ARBA" id="ARBA00005384"/>
    </source>
</evidence>
<dbReference type="Proteomes" id="UP001597213">
    <property type="component" value="Unassembled WGS sequence"/>
</dbReference>
<organism evidence="7 8">
    <name type="scientific">Paracoccus pacificus</name>
    <dbReference type="NCBI Taxonomy" id="1463598"/>
    <lineage>
        <taxon>Bacteria</taxon>
        <taxon>Pseudomonadati</taxon>
        <taxon>Pseudomonadota</taxon>
        <taxon>Alphaproteobacteria</taxon>
        <taxon>Rhodobacterales</taxon>
        <taxon>Paracoccaceae</taxon>
        <taxon>Paracoccus</taxon>
    </lineage>
</organism>